<protein>
    <recommendedName>
        <fullName evidence="3">Myb/SANT-like domain-containing protein</fullName>
    </recommendedName>
</protein>
<dbReference type="EMBL" id="JABFAC010000002">
    <property type="protein sequence ID" value="MBA0607539.1"/>
    <property type="molecule type" value="Genomic_DNA"/>
</dbReference>
<organism evidence="1 2">
    <name type="scientific">Gossypium davidsonii</name>
    <name type="common">Davidson's cotton</name>
    <name type="synonym">Gossypium klotzschianum subsp. davidsonii</name>
    <dbReference type="NCBI Taxonomy" id="34287"/>
    <lineage>
        <taxon>Eukaryota</taxon>
        <taxon>Viridiplantae</taxon>
        <taxon>Streptophyta</taxon>
        <taxon>Embryophyta</taxon>
        <taxon>Tracheophyta</taxon>
        <taxon>Spermatophyta</taxon>
        <taxon>Magnoliopsida</taxon>
        <taxon>eudicotyledons</taxon>
        <taxon>Gunneridae</taxon>
        <taxon>Pentapetalae</taxon>
        <taxon>rosids</taxon>
        <taxon>malvids</taxon>
        <taxon>Malvales</taxon>
        <taxon>Malvaceae</taxon>
        <taxon>Malvoideae</taxon>
        <taxon>Gossypium</taxon>
    </lineage>
</organism>
<sequence length="82" mass="9812">MLEPIMQIRDSRTLKKYWATVYDMLSGKENNNFSWDEHRQMVVTEDARVIKQPINLNITVSLIMTNLLPYMQKIEPLRKMLK</sequence>
<evidence type="ECO:0000313" key="1">
    <source>
        <dbReference type="EMBL" id="MBA0607539.1"/>
    </source>
</evidence>
<dbReference type="Proteomes" id="UP000593561">
    <property type="component" value="Unassembled WGS sequence"/>
</dbReference>
<accession>A0A7J8R134</accession>
<proteinExistence type="predicted"/>
<keyword evidence="2" id="KW-1185">Reference proteome</keyword>
<reference evidence="1 2" key="1">
    <citation type="journal article" date="2019" name="Genome Biol. Evol.">
        <title>Insights into the evolution of the New World diploid cottons (Gossypium, subgenus Houzingenia) based on genome sequencing.</title>
        <authorList>
            <person name="Grover C.E."/>
            <person name="Arick M.A. 2nd"/>
            <person name="Thrash A."/>
            <person name="Conover J.L."/>
            <person name="Sanders W.S."/>
            <person name="Peterson D.G."/>
            <person name="Frelichowski J.E."/>
            <person name="Scheffler J.A."/>
            <person name="Scheffler B.E."/>
            <person name="Wendel J.F."/>
        </authorList>
    </citation>
    <scope>NUCLEOTIDE SEQUENCE [LARGE SCALE GENOMIC DNA]</scope>
    <source>
        <strain evidence="1">27</strain>
        <tissue evidence="1">Leaf</tissue>
    </source>
</reference>
<gene>
    <name evidence="1" type="ORF">Godav_019820</name>
</gene>
<name>A0A7J8R134_GOSDV</name>
<evidence type="ECO:0000313" key="2">
    <source>
        <dbReference type="Proteomes" id="UP000593561"/>
    </source>
</evidence>
<dbReference type="AlphaFoldDB" id="A0A7J8R134"/>
<evidence type="ECO:0008006" key="3">
    <source>
        <dbReference type="Google" id="ProtNLM"/>
    </source>
</evidence>
<comment type="caution">
    <text evidence="1">The sequence shown here is derived from an EMBL/GenBank/DDBJ whole genome shotgun (WGS) entry which is preliminary data.</text>
</comment>